<dbReference type="STRING" id="1121883.SAMN02745226_01725"/>
<accession>A0A1M7T8T4</accession>
<name>A0A1M7T8T4_FERGO</name>
<dbReference type="OrthoDB" id="42568at2"/>
<dbReference type="AlphaFoldDB" id="A0A1M7T8T4"/>
<protein>
    <recommendedName>
        <fullName evidence="3">Outer membrane protein beta-barrel domain-containing protein</fullName>
    </recommendedName>
</protein>
<keyword evidence="2" id="KW-1185">Reference proteome</keyword>
<evidence type="ECO:0000313" key="2">
    <source>
        <dbReference type="Proteomes" id="UP000184207"/>
    </source>
</evidence>
<proteinExistence type="predicted"/>
<evidence type="ECO:0008006" key="3">
    <source>
        <dbReference type="Google" id="ProtNLM"/>
    </source>
</evidence>
<gene>
    <name evidence="1" type="ORF">SAMN02745226_01725</name>
</gene>
<dbReference type="EMBL" id="FRDJ01000011">
    <property type="protein sequence ID" value="SHN67135.1"/>
    <property type="molecule type" value="Genomic_DNA"/>
</dbReference>
<reference evidence="2" key="1">
    <citation type="submission" date="2016-12" db="EMBL/GenBank/DDBJ databases">
        <authorList>
            <person name="Varghese N."/>
            <person name="Submissions S."/>
        </authorList>
    </citation>
    <scope>NUCLEOTIDE SEQUENCE [LARGE SCALE GENOMIC DNA]</scope>
    <source>
        <strain evidence="2">DSM 13020</strain>
    </source>
</reference>
<organism evidence="1 2">
    <name type="scientific">Fervidobacterium gondwanense DSM 13020</name>
    <dbReference type="NCBI Taxonomy" id="1121883"/>
    <lineage>
        <taxon>Bacteria</taxon>
        <taxon>Thermotogati</taxon>
        <taxon>Thermotogota</taxon>
        <taxon>Thermotogae</taxon>
        <taxon>Thermotogales</taxon>
        <taxon>Fervidobacteriaceae</taxon>
        <taxon>Fervidobacterium</taxon>
    </lineage>
</organism>
<dbReference type="RefSeq" id="WP_072760527.1">
    <property type="nucleotide sequence ID" value="NZ_FRDJ01000011.1"/>
</dbReference>
<sequence length="249" mass="28283">MRKKITLIISVLFVFLSVSISASFYQNPVYILSGKNSLVLSFDTDESFYYNTGFYWRQREGNLIGELGYTTDSSYATGTINYRLIDVSKLYSVNFKLRVLPADAKALVIDVGGLMRILDKLNMSFSAYDVMFYNEKSERLAPKFQVIFDYVFNVFGMNFEILSFGADVLRFGLGVSLNNLDSLKTLVVSYSPLYDLRSAKLSNALNFNGTFAMSNYFFEISGYYNFETIDNIPELSKTFGVKISVGFNM</sequence>
<evidence type="ECO:0000313" key="1">
    <source>
        <dbReference type="EMBL" id="SHN67135.1"/>
    </source>
</evidence>
<dbReference type="Proteomes" id="UP000184207">
    <property type="component" value="Unassembled WGS sequence"/>
</dbReference>